<proteinExistence type="predicted"/>
<dbReference type="Proteomes" id="UP000006692">
    <property type="component" value="Chromosome"/>
</dbReference>
<evidence type="ECO:0000313" key="1">
    <source>
        <dbReference type="EMBL" id="AEA66256.1"/>
    </source>
</evidence>
<gene>
    <name evidence="1" type="ORF">PSEBR_a124</name>
</gene>
<dbReference type="AlphaFoldDB" id="F2KB67"/>
<name>F2KB67_PSEBN</name>
<reference key="2">
    <citation type="submission" date="2011-03" db="EMBL/GenBank/DDBJ databases">
        <title>Complete Genome Sequence of a beneficial plant roots-associated bacterium Pseudomonas brassicacearum.</title>
        <authorList>
            <person name="Ortet P."/>
            <person name="Barakat M."/>
            <person name="Lalaouna D."/>
            <person name="Fochesato S."/>
            <person name="Barbe V."/>
            <person name="Santaella C."/>
            <person name="Heulin T."/>
            <person name="Achouak W."/>
        </authorList>
    </citation>
    <scope>NUCLEOTIDE SEQUENCE</scope>
    <source>
        <strain>NFM421</strain>
    </source>
</reference>
<sequence>MNTFITLKQRNRIADALRRDQAPLLPASIDEAVDGKISYANLEKGLTIRFPFVEGMRVGGTYLVVIEESLEGDALFGSSGAVREENRDIVVPVPADRALDLKGQEVLLYYFYLEFEPSDSPRTPLSIEGQIYKPIVDEAVDGVIPQSVLSQGVNLRIRAASSLTPGALVSVYWWGSSAAACFVKHLTIGPDPVEDLVVPVESTYLMPIKYGDVKVIYTVQSTTGTRTSPLLELGVAGDLVVPEAVYQVGGEQCFGAELLPIDEGGGIPMLLKTQGMVAGDVAILIFVGDRQDSEFVLRHLVKTSDIEAGQIRYGVPAPLLSLGGGARAWSLLDRLAGGAVGSPDLRLRLRIDA</sequence>
<dbReference type="HOGENOM" id="CLU_784964_0_0_6"/>
<dbReference type="STRING" id="994484.PSEBR_a124"/>
<dbReference type="RefSeq" id="WP_013691994.1">
    <property type="nucleotide sequence ID" value="NC_015379.1"/>
</dbReference>
<dbReference type="EMBL" id="CP002585">
    <property type="protein sequence ID" value="AEA66256.1"/>
    <property type="molecule type" value="Genomic_DNA"/>
</dbReference>
<organism evidence="1 2">
    <name type="scientific">Pseudomonas brassicacearum (strain NFM421)</name>
    <dbReference type="NCBI Taxonomy" id="994484"/>
    <lineage>
        <taxon>Bacteria</taxon>
        <taxon>Pseudomonadati</taxon>
        <taxon>Pseudomonadota</taxon>
        <taxon>Gammaproteobacteria</taxon>
        <taxon>Pseudomonadales</taxon>
        <taxon>Pseudomonadaceae</taxon>
        <taxon>Pseudomonas</taxon>
    </lineage>
</organism>
<evidence type="ECO:0000313" key="2">
    <source>
        <dbReference type="Proteomes" id="UP000006692"/>
    </source>
</evidence>
<protein>
    <submittedName>
        <fullName evidence="1">Uncharacterized protein</fullName>
    </submittedName>
</protein>
<dbReference type="KEGG" id="pba:PSEBR_a124"/>
<reference evidence="1 2" key="1">
    <citation type="journal article" date="2011" name="J. Bacteriol.">
        <title>Complete genome sequence of a beneficial plant root-associated bacterium, Pseudomonas brassicacearum.</title>
        <authorList>
            <person name="Ortet P."/>
            <person name="Barakat M."/>
            <person name="Lalaouna D."/>
            <person name="Fochesato S."/>
            <person name="Barbe V."/>
            <person name="Vacherie B."/>
            <person name="Santaella C."/>
            <person name="Heulin T."/>
            <person name="Achouak W."/>
        </authorList>
    </citation>
    <scope>NUCLEOTIDE SEQUENCE [LARGE SCALE GENOMIC DNA]</scope>
    <source>
        <strain evidence="1 2">NFM421</strain>
    </source>
</reference>
<accession>F2KB67</accession>